<sequence length="437" mass="49827">MKCERRQLSDTSTQSPEEAAEENVGRFLSAALYPDETLQNRYASMIYTSSDNGKIFEELPGANMCHSCAEKTLLCPHKFWQSHVIRLPQNCTHIKICHPEVQLSAVLAKLAASKMSPVSTFHGKYKAELTQKSPDSTRSQSQAASWVVDSMLSGLQKEFERINLQGESRRMISLELCVSLTQQLAAIIVQQLEGKFQISRIQDSVWEFFRKRYIHEDIGCRGLEDYLCAMQRYAAESQVLQLLGLILTKHMDPSVLYYILLHVDVLQVSPLSDMEHFQLFLQQNYYFLEETEQDSLLLEFIAYSEKRVSPPSVMSFILHLILQHREPLIKECQDELSTHMRTQAEHVTVEELAVALDEMCPHTDKAQIESFIRRSVTLTGRSLIPLHSAAQIAAFQLVRVKRWNGEVSQADSDPGISGITTKCSDLYILRNILTKVR</sequence>
<evidence type="ECO:0000313" key="3">
    <source>
        <dbReference type="Proteomes" id="UP001181693"/>
    </source>
</evidence>
<gene>
    <name evidence="2" type="ORF">GDO54_004041</name>
</gene>
<name>A0AAV2ZLZ4_PYXAD</name>
<comment type="caution">
    <text evidence="2">The sequence shown here is derived from an EMBL/GenBank/DDBJ whole genome shotgun (WGS) entry which is preliminary data.</text>
</comment>
<accession>A0AAV2ZLZ4</accession>
<evidence type="ECO:0000313" key="2">
    <source>
        <dbReference type="EMBL" id="DBA14748.1"/>
    </source>
</evidence>
<proteinExistence type="predicted"/>
<reference evidence="2" key="1">
    <citation type="thesis" date="2020" institute="ProQuest LLC" country="789 East Eisenhower Parkway, Ann Arbor, MI, USA">
        <title>Comparative Genomics and Chromosome Evolution.</title>
        <authorList>
            <person name="Mudd A.B."/>
        </authorList>
    </citation>
    <scope>NUCLEOTIDE SEQUENCE</scope>
    <source>
        <strain evidence="2">1538</strain>
        <tissue evidence="2">Blood</tissue>
    </source>
</reference>
<evidence type="ECO:0000256" key="1">
    <source>
        <dbReference type="SAM" id="MobiDB-lite"/>
    </source>
</evidence>
<dbReference type="Proteomes" id="UP001181693">
    <property type="component" value="Unassembled WGS sequence"/>
</dbReference>
<dbReference type="EMBL" id="DYDO01000012">
    <property type="protein sequence ID" value="DBA14748.1"/>
    <property type="molecule type" value="Genomic_DNA"/>
</dbReference>
<dbReference type="AlphaFoldDB" id="A0AAV2ZLZ4"/>
<organism evidence="2 3">
    <name type="scientific">Pyxicephalus adspersus</name>
    <name type="common">African bullfrog</name>
    <dbReference type="NCBI Taxonomy" id="30357"/>
    <lineage>
        <taxon>Eukaryota</taxon>
        <taxon>Metazoa</taxon>
        <taxon>Chordata</taxon>
        <taxon>Craniata</taxon>
        <taxon>Vertebrata</taxon>
        <taxon>Euteleostomi</taxon>
        <taxon>Amphibia</taxon>
        <taxon>Batrachia</taxon>
        <taxon>Anura</taxon>
        <taxon>Neobatrachia</taxon>
        <taxon>Ranoidea</taxon>
        <taxon>Pyxicephalidae</taxon>
        <taxon>Pyxicephalinae</taxon>
        <taxon>Pyxicephalus</taxon>
    </lineage>
</organism>
<feature type="region of interest" description="Disordered" evidence="1">
    <location>
        <begin position="1"/>
        <end position="20"/>
    </location>
</feature>
<protein>
    <submittedName>
        <fullName evidence="2">Uncharacterized protein</fullName>
    </submittedName>
</protein>
<keyword evidence="3" id="KW-1185">Reference proteome</keyword>